<dbReference type="PANTHER" id="PTHR24112">
    <property type="entry name" value="LEUCINE-RICH REPEAT, ISOFORM F-RELATED"/>
    <property type="match status" value="1"/>
</dbReference>
<sequence length="677" mass="74692">LAHSDLGGVESEIPSLDSTRIAVKVKALLATFQDHGVDLNAPCGNTVNLTKCWIAWHLPDLNKVLCTASMQVIEHAPGAFTLSSFSDDYVDCESSEATYLDSAILVYWLLKCHHCIKRLDLADSAILFSSFPILLCKALRENKGLEEVRIDPDNVCGAWNGMHGPSVLASTLARLSVGLKSLNIQQIMAASVALQGIESTIRRGTMHHLVIWNGMSRRTASKMFHAVGKSSCLRQLEIGGTEMFSPSNALLLAAALKRNRTLQKLSVDWMRPDVVGIILASLQHNSTLEELSLFHSHDELHSTLWDGLQALCTNTRLKCLKIINASLRNSCAMVIADVLQKNSALQELCLSMNTFGDLGARALAKALQQNSCLKRLDISDCRLAEGAVSNFVESLTQNSTVECVRLGNIEVTEEWTPTLPLTSNVCTRLHVTWNTHGLEQWAECMPQDDQGCSQLSVAWTAETNPSGVVKWFAAARVSCTSLTELVISCPGTVPSECAKAFVSLLEATNSLKKLTIETVDHSYNVVTETICGLARNKTVREAEFHQYLHTDQDVKALHQLLRTNRTLHRLKFRAYNLSKKALHSLAQALEDNFVFLSLDFEYSPALKTYPLLCALNRNRSLLNRAVECVLNSSVDDESMQALRLLSTSDSLLDAVAAVSAKPYEECRCLVRDAERRL</sequence>
<name>A0A1E1X4V1_9ACAR</name>
<reference evidence="3" key="1">
    <citation type="journal article" date="2017" name="Front. Cell. Infect. Microbiol.">
        <title>The Distinct Transcriptional Response of the Midgut of Amblyomma sculptum and Amblyomma aureolatum Ticks to Rickettsia rickettsii Correlates to Their Differences in Susceptibility to Infection.</title>
        <authorList>
            <person name="Martins L.A."/>
            <person name="Galletti M.F.B.M."/>
            <person name="Ribeiro J.M."/>
            <person name="Fujita A."/>
            <person name="Costa F.B."/>
            <person name="Labruna M.B."/>
            <person name="Daffre S."/>
            <person name="Fogaca A.C."/>
        </authorList>
    </citation>
    <scope>NUCLEOTIDE SEQUENCE</scope>
</reference>
<dbReference type="Gene3D" id="3.80.10.10">
    <property type="entry name" value="Ribonuclease Inhibitor"/>
    <property type="match status" value="3"/>
</dbReference>
<dbReference type="InterPro" id="IPR051279">
    <property type="entry name" value="PP1-Reg/Actin-Interact_Protein"/>
</dbReference>
<accession>A0A1E1X4V1</accession>
<feature type="non-terminal residue" evidence="3">
    <location>
        <position position="1"/>
    </location>
</feature>
<dbReference type="EMBL" id="GFAC01004904">
    <property type="protein sequence ID" value="JAT94284.1"/>
    <property type="molecule type" value="mRNA"/>
</dbReference>
<evidence type="ECO:0000256" key="2">
    <source>
        <dbReference type="ARBA" id="ARBA00022737"/>
    </source>
</evidence>
<dbReference type="AlphaFoldDB" id="A0A1E1X4V1"/>
<protein>
    <submittedName>
        <fullName evidence="3">Putative ran gtpase-activating protein</fullName>
    </submittedName>
</protein>
<keyword evidence="1" id="KW-0433">Leucine-rich repeat</keyword>
<evidence type="ECO:0000313" key="3">
    <source>
        <dbReference type="EMBL" id="JAT94284.1"/>
    </source>
</evidence>
<dbReference type="SMART" id="SM00368">
    <property type="entry name" value="LRR_RI"/>
    <property type="match status" value="4"/>
</dbReference>
<evidence type="ECO:0000256" key="1">
    <source>
        <dbReference type="ARBA" id="ARBA00022614"/>
    </source>
</evidence>
<dbReference type="InterPro" id="IPR032675">
    <property type="entry name" value="LRR_dom_sf"/>
</dbReference>
<proteinExistence type="evidence at transcript level"/>
<dbReference type="SUPFAM" id="SSF52047">
    <property type="entry name" value="RNI-like"/>
    <property type="match status" value="2"/>
</dbReference>
<keyword evidence="2" id="KW-0677">Repeat</keyword>
<dbReference type="PANTHER" id="PTHR24112:SF9">
    <property type="entry name" value="PROTEIN PHOSPHATASE 1 REGULATORY SUBUNIT 37"/>
    <property type="match status" value="1"/>
</dbReference>
<organism evidence="3">
    <name type="scientific">Amblyomma aureolatum</name>
    <dbReference type="NCBI Taxonomy" id="187763"/>
    <lineage>
        <taxon>Eukaryota</taxon>
        <taxon>Metazoa</taxon>
        <taxon>Ecdysozoa</taxon>
        <taxon>Arthropoda</taxon>
        <taxon>Chelicerata</taxon>
        <taxon>Arachnida</taxon>
        <taxon>Acari</taxon>
        <taxon>Parasitiformes</taxon>
        <taxon>Ixodida</taxon>
        <taxon>Ixodoidea</taxon>
        <taxon>Ixodidae</taxon>
        <taxon>Amblyomminae</taxon>
        <taxon>Amblyomma</taxon>
    </lineage>
</organism>